<dbReference type="EMBL" id="ADCP02000001">
    <property type="protein sequence ID" value="EFV44219.1"/>
    <property type="molecule type" value="Genomic_DNA"/>
</dbReference>
<feature type="compositionally biased region" description="Polar residues" evidence="1">
    <location>
        <begin position="184"/>
        <end position="193"/>
    </location>
</feature>
<sequence>MRTFSPTSLFFHVRDKSQPRFIKHDELISIGSSYLYGIIFEFCGDKDHCYPSQTTLALLCKSSTRTVQNYTAQLVKAEYIAVKKDEKTGRNIYYLLLSPRLLALLRKLGIPTHETQISGTAAKNEGLQEAHENFSPYIRDQRDQDTPLSPLPKPAAPSPSCHSRTGFPSSAPTTQRVQGRGDFSSLSRTGAPQTTHVLHRPTEHEFENLWAAWPQAASWAMPHNRQLALRVYRRMRRARQLPPIEKLLAIVEQYKLNDSRWLNGYPPECSNWLHTRQFEKAPLVRPKKSFFGKLFGKPDPDPVLTPEERHQAEIYRAQVKALHERFTSRTFSAMPPSSPVATRTR</sequence>
<dbReference type="STRING" id="563192.HMPREF0179_01944"/>
<evidence type="ECO:0000256" key="1">
    <source>
        <dbReference type="SAM" id="MobiDB-lite"/>
    </source>
</evidence>
<dbReference type="Gene3D" id="1.10.10.10">
    <property type="entry name" value="Winged helix-like DNA-binding domain superfamily/Winged helix DNA-binding domain"/>
    <property type="match status" value="1"/>
</dbReference>
<comment type="caution">
    <text evidence="2">The sequence shown here is derived from an EMBL/GenBank/DDBJ whole genome shotgun (WGS) entry which is preliminary data.</text>
</comment>
<dbReference type="Pfam" id="PF13730">
    <property type="entry name" value="HTH_36"/>
    <property type="match status" value="1"/>
</dbReference>
<evidence type="ECO:0000313" key="3">
    <source>
        <dbReference type="Proteomes" id="UP000006034"/>
    </source>
</evidence>
<reference evidence="2 3" key="2">
    <citation type="submission" date="2013-04" db="EMBL/GenBank/DDBJ databases">
        <title>The Genome Sequence of Bilophila wadsworthia 3_1_6.</title>
        <authorList>
            <consortium name="The Broad Institute Genomics Platform"/>
            <person name="Earl A."/>
            <person name="Ward D."/>
            <person name="Feldgarden M."/>
            <person name="Gevers D."/>
            <person name="Sibley C."/>
            <person name="Strauss J."/>
            <person name="Allen-Vercoe E."/>
            <person name="Walker B."/>
            <person name="Young S."/>
            <person name="Zeng Q."/>
            <person name="Gargeya S."/>
            <person name="Fitzgerald M."/>
            <person name="Haas B."/>
            <person name="Abouelleil A."/>
            <person name="Allen A.W."/>
            <person name="Alvarado L."/>
            <person name="Arachchi H.M."/>
            <person name="Berlin A.M."/>
            <person name="Chapman S.B."/>
            <person name="Gainer-Dewar J."/>
            <person name="Goldberg J."/>
            <person name="Griggs A."/>
            <person name="Gujja S."/>
            <person name="Hansen M."/>
            <person name="Howarth C."/>
            <person name="Imamovic A."/>
            <person name="Ireland A."/>
            <person name="Larimer J."/>
            <person name="McCowan C."/>
            <person name="Murphy C."/>
            <person name="Pearson M."/>
            <person name="Poon T.W."/>
            <person name="Priest M."/>
            <person name="Roberts A."/>
            <person name="Saif S."/>
            <person name="Shea T."/>
            <person name="Sisk P."/>
            <person name="Sykes S."/>
            <person name="Wortman J."/>
            <person name="Nusbaum C."/>
            <person name="Birren B."/>
        </authorList>
    </citation>
    <scope>NUCLEOTIDE SEQUENCE [LARGE SCALE GENOMIC DNA]</scope>
    <source>
        <strain evidence="2 3">3_1_6</strain>
    </source>
</reference>
<proteinExistence type="predicted"/>
<dbReference type="eggNOG" id="ENOG5033H1I">
    <property type="taxonomic scope" value="Bacteria"/>
</dbReference>
<feature type="compositionally biased region" description="Polar residues" evidence="1">
    <location>
        <begin position="161"/>
        <end position="177"/>
    </location>
</feature>
<accession>E5Y6Y1</accession>
<protein>
    <recommendedName>
        <fullName evidence="4">Helix-turn-helix domain-containing protein</fullName>
    </recommendedName>
</protein>
<evidence type="ECO:0008006" key="4">
    <source>
        <dbReference type="Google" id="ProtNLM"/>
    </source>
</evidence>
<feature type="region of interest" description="Disordered" evidence="1">
    <location>
        <begin position="140"/>
        <end position="193"/>
    </location>
</feature>
<reference evidence="2 3" key="1">
    <citation type="submission" date="2010-10" db="EMBL/GenBank/DDBJ databases">
        <authorList>
            <consortium name="The Broad Institute Genome Sequencing Platform"/>
            <person name="Ward D."/>
            <person name="Earl A."/>
            <person name="Feldgarden M."/>
            <person name="Young S.K."/>
            <person name="Gargeya S."/>
            <person name="Zeng Q."/>
            <person name="Alvarado L."/>
            <person name="Berlin A."/>
            <person name="Bochicchio J."/>
            <person name="Chapman S.B."/>
            <person name="Chen Z."/>
            <person name="Freedman E."/>
            <person name="Gellesch M."/>
            <person name="Goldberg J."/>
            <person name="Griggs A."/>
            <person name="Gujja S."/>
            <person name="Heilman E."/>
            <person name="Heiman D."/>
            <person name="Howarth C."/>
            <person name="Mehta T."/>
            <person name="Neiman D."/>
            <person name="Pearson M."/>
            <person name="Roberts A."/>
            <person name="Saif S."/>
            <person name="Shea T."/>
            <person name="Shenoy N."/>
            <person name="Sisk P."/>
            <person name="Stolte C."/>
            <person name="Sykes S."/>
            <person name="White J."/>
            <person name="Yandava C."/>
            <person name="Allen-Vercoe E."/>
            <person name="Sibley C."/>
            <person name="Ambrose C.E."/>
            <person name="Strauss J."/>
            <person name="Daigneault M."/>
            <person name="Haas B."/>
            <person name="Nusbaum C."/>
            <person name="Birren B."/>
        </authorList>
    </citation>
    <scope>NUCLEOTIDE SEQUENCE [LARGE SCALE GENOMIC DNA]</scope>
    <source>
        <strain evidence="2 3">3_1_6</strain>
    </source>
</reference>
<organism evidence="2 3">
    <name type="scientific">Bilophila wadsworthia (strain 3_1_6)</name>
    <dbReference type="NCBI Taxonomy" id="563192"/>
    <lineage>
        <taxon>Bacteria</taxon>
        <taxon>Pseudomonadati</taxon>
        <taxon>Thermodesulfobacteriota</taxon>
        <taxon>Desulfovibrionia</taxon>
        <taxon>Desulfovibrionales</taxon>
        <taxon>Desulfovibrionaceae</taxon>
        <taxon>Bilophila</taxon>
    </lineage>
</organism>
<dbReference type="AlphaFoldDB" id="E5Y6Y1"/>
<keyword evidence="3" id="KW-1185">Reference proteome</keyword>
<dbReference type="HOGENOM" id="CLU_803315_0_0_7"/>
<evidence type="ECO:0000313" key="2">
    <source>
        <dbReference type="EMBL" id="EFV44219.1"/>
    </source>
</evidence>
<dbReference type="Proteomes" id="UP000006034">
    <property type="component" value="Unassembled WGS sequence"/>
</dbReference>
<dbReference type="InterPro" id="IPR036388">
    <property type="entry name" value="WH-like_DNA-bd_sf"/>
</dbReference>
<name>E5Y6Y1_BILW3</name>
<gene>
    <name evidence="2" type="ORF">HMPREF0179_01944</name>
</gene>